<evidence type="ECO:0000313" key="3">
    <source>
        <dbReference type="EMBL" id="PPQ83111.1"/>
    </source>
</evidence>
<feature type="transmembrane region" description="Helical" evidence="2">
    <location>
        <begin position="105"/>
        <end position="126"/>
    </location>
</feature>
<keyword evidence="2" id="KW-0472">Membrane</keyword>
<feature type="region of interest" description="Disordered" evidence="1">
    <location>
        <begin position="187"/>
        <end position="214"/>
    </location>
</feature>
<comment type="caution">
    <text evidence="3">The sequence shown here is derived from an EMBL/GenBank/DDBJ whole genome shotgun (WGS) entry which is preliminary data.</text>
</comment>
<name>A0A409WXB3_9AGAR</name>
<gene>
    <name evidence="3" type="ORF">CVT26_008770</name>
</gene>
<keyword evidence="2" id="KW-1133">Transmembrane helix</keyword>
<feature type="transmembrane region" description="Helical" evidence="2">
    <location>
        <begin position="159"/>
        <end position="179"/>
    </location>
</feature>
<organism evidence="3 4">
    <name type="scientific">Gymnopilus dilepis</name>
    <dbReference type="NCBI Taxonomy" id="231916"/>
    <lineage>
        <taxon>Eukaryota</taxon>
        <taxon>Fungi</taxon>
        <taxon>Dikarya</taxon>
        <taxon>Basidiomycota</taxon>
        <taxon>Agaricomycotina</taxon>
        <taxon>Agaricomycetes</taxon>
        <taxon>Agaricomycetidae</taxon>
        <taxon>Agaricales</taxon>
        <taxon>Agaricineae</taxon>
        <taxon>Hymenogastraceae</taxon>
        <taxon>Gymnopilus</taxon>
    </lineage>
</organism>
<reference evidence="3 4" key="1">
    <citation type="journal article" date="2018" name="Evol. Lett.">
        <title>Horizontal gene cluster transfer increased hallucinogenic mushroom diversity.</title>
        <authorList>
            <person name="Reynolds H.T."/>
            <person name="Vijayakumar V."/>
            <person name="Gluck-Thaler E."/>
            <person name="Korotkin H.B."/>
            <person name="Matheny P.B."/>
            <person name="Slot J.C."/>
        </authorList>
    </citation>
    <scope>NUCLEOTIDE SEQUENCE [LARGE SCALE GENOMIC DNA]</scope>
    <source>
        <strain evidence="3 4">SRW20</strain>
    </source>
</reference>
<keyword evidence="4" id="KW-1185">Reference proteome</keyword>
<evidence type="ECO:0000256" key="1">
    <source>
        <dbReference type="SAM" id="MobiDB-lite"/>
    </source>
</evidence>
<accession>A0A409WXB3</accession>
<sequence length="214" mass="23263">MIITQVVPPVDNSDAASTTNTLVSKEPEGLPHFFTKLSYASLAISLVPFVFSLIIVTVSRINSIPTILAYVFTTPFHVAALLLIWQHSRQHEIQLPFRATSWRSILYMTFLAGMWVFSMISCASGAGTFHNMKDCTGAGDASSQQDCFPSKGAAHIGTALVSSTVLSSLEFFLFITLCITSYRARPPRNDSSLEAPSPESISMEPVSTPKVLSP</sequence>
<dbReference type="AlphaFoldDB" id="A0A409WXB3"/>
<evidence type="ECO:0000313" key="4">
    <source>
        <dbReference type="Proteomes" id="UP000284706"/>
    </source>
</evidence>
<evidence type="ECO:0000256" key="2">
    <source>
        <dbReference type="SAM" id="Phobius"/>
    </source>
</evidence>
<dbReference type="OrthoDB" id="3032457at2759"/>
<dbReference type="EMBL" id="NHYE01004656">
    <property type="protein sequence ID" value="PPQ83111.1"/>
    <property type="molecule type" value="Genomic_DNA"/>
</dbReference>
<proteinExistence type="predicted"/>
<evidence type="ECO:0008006" key="5">
    <source>
        <dbReference type="Google" id="ProtNLM"/>
    </source>
</evidence>
<keyword evidence="2" id="KW-0812">Transmembrane</keyword>
<dbReference type="Proteomes" id="UP000284706">
    <property type="component" value="Unassembled WGS sequence"/>
</dbReference>
<feature type="transmembrane region" description="Helical" evidence="2">
    <location>
        <begin position="39"/>
        <end position="61"/>
    </location>
</feature>
<dbReference type="InParanoid" id="A0A409WXB3"/>
<feature type="transmembrane region" description="Helical" evidence="2">
    <location>
        <begin position="67"/>
        <end position="85"/>
    </location>
</feature>
<protein>
    <recommendedName>
        <fullName evidence="5">MARVEL domain-containing protein</fullName>
    </recommendedName>
</protein>